<protein>
    <submittedName>
        <fullName evidence="1">Uncharacterized protein</fullName>
    </submittedName>
</protein>
<gene>
    <name evidence="1" type="ORF">E2C01_091003</name>
</gene>
<comment type="caution">
    <text evidence="1">The sequence shown here is derived from an EMBL/GenBank/DDBJ whole genome shotgun (WGS) entry which is preliminary data.</text>
</comment>
<dbReference type="Proteomes" id="UP000324222">
    <property type="component" value="Unassembled WGS sequence"/>
</dbReference>
<evidence type="ECO:0000313" key="2">
    <source>
        <dbReference type="Proteomes" id="UP000324222"/>
    </source>
</evidence>
<dbReference type="EMBL" id="VSRR010103478">
    <property type="protein sequence ID" value="MPC95777.1"/>
    <property type="molecule type" value="Genomic_DNA"/>
</dbReference>
<sequence length="173" mass="18913">MECCTPCWTRGGADCGDVRRGKLLEESLELRCLAEGGEGRRRLRAGLRVDDIGRGLVQEASSAWIHQEVVSSEQIHPQDCLLHVRHHKGPRETAAGQEGHTTRLGPIRRDRGAVGGQEVVPRTGLGAAVSVRCQDHTHLCPGIHQKTGPGANVSHPEKRALVGGKPLWVLRWR</sequence>
<proteinExistence type="predicted"/>
<organism evidence="1 2">
    <name type="scientific">Portunus trituberculatus</name>
    <name type="common">Swimming crab</name>
    <name type="synonym">Neptunus trituberculatus</name>
    <dbReference type="NCBI Taxonomy" id="210409"/>
    <lineage>
        <taxon>Eukaryota</taxon>
        <taxon>Metazoa</taxon>
        <taxon>Ecdysozoa</taxon>
        <taxon>Arthropoda</taxon>
        <taxon>Crustacea</taxon>
        <taxon>Multicrustacea</taxon>
        <taxon>Malacostraca</taxon>
        <taxon>Eumalacostraca</taxon>
        <taxon>Eucarida</taxon>
        <taxon>Decapoda</taxon>
        <taxon>Pleocyemata</taxon>
        <taxon>Brachyura</taxon>
        <taxon>Eubrachyura</taxon>
        <taxon>Portunoidea</taxon>
        <taxon>Portunidae</taxon>
        <taxon>Portuninae</taxon>
        <taxon>Portunus</taxon>
    </lineage>
</organism>
<accession>A0A5B7JRM3</accession>
<dbReference type="AlphaFoldDB" id="A0A5B7JRM3"/>
<evidence type="ECO:0000313" key="1">
    <source>
        <dbReference type="EMBL" id="MPC95777.1"/>
    </source>
</evidence>
<name>A0A5B7JRM3_PORTR</name>
<keyword evidence="2" id="KW-1185">Reference proteome</keyword>
<reference evidence="1 2" key="1">
    <citation type="submission" date="2019-05" db="EMBL/GenBank/DDBJ databases">
        <title>Another draft genome of Portunus trituberculatus and its Hox gene families provides insights of decapod evolution.</title>
        <authorList>
            <person name="Jeong J.-H."/>
            <person name="Song I."/>
            <person name="Kim S."/>
            <person name="Choi T."/>
            <person name="Kim D."/>
            <person name="Ryu S."/>
            <person name="Kim W."/>
        </authorList>
    </citation>
    <scope>NUCLEOTIDE SEQUENCE [LARGE SCALE GENOMIC DNA]</scope>
    <source>
        <tissue evidence="1">Muscle</tissue>
    </source>
</reference>